<sequence length="579" mass="61006">MNGHPAYAPYALTERLEERLGDPRDPARTFSLACVAELDRREEFPADICRELDGIGLPGYYVPRRYGGAVRTFEDTLQVARVMARRDLTTAIGHAKTFLGGVSAWVAGDPRQAGRVAAEILSGTVVSWGLTEAEHGSDLLAGEVEAVPADGGYRVTGEKWLINNAARGDIVCLLARTDPAGGARGFSLLLMDKRRLAPGTFRPLPAVRTHGIRGADISGIAFDGAFAGEGELVGPPGGGLETVLKGMQLTRTLIAGLSLGAADRALRLATAAALEDGPGGRPSVRPHTARTLAESYADLLAAEVLGLAGARAIHALPAELSVLSAVVKYYVPTSVDELIARLGQGMGVRAFLEDGPGGGLFQKVERDHRIVGIFDGNTLVNLNVVINHFPVLVRAYRAGGFDEAGLDAAVDLSAPPPEFDPGRLGLLSRAGCSPVQALPASLAELEKAAPPAVADRARALAEITDDVHERMAAHRPSAGPAPTAAFGLARDYALCAAGGACVRFWLRNREHPAAADPRTAGLWRDALWLEAALTRLLDRLRPGSSDGGVLDRLLPEMAAQYRSGLLFSPLPCDLPEDGS</sequence>
<dbReference type="SUPFAM" id="SSF47203">
    <property type="entry name" value="Acyl-CoA dehydrogenase C-terminal domain-like"/>
    <property type="match status" value="1"/>
</dbReference>
<dbReference type="InterPro" id="IPR037069">
    <property type="entry name" value="AcylCoA_DH/ox_N_sf"/>
</dbReference>
<evidence type="ECO:0000313" key="9">
    <source>
        <dbReference type="EMBL" id="QXJ21822.1"/>
    </source>
</evidence>
<dbReference type="Gene3D" id="2.40.110.10">
    <property type="entry name" value="Butyryl-CoA Dehydrogenase, subunit A, domain 2"/>
    <property type="match status" value="1"/>
</dbReference>
<dbReference type="CDD" id="cd00567">
    <property type="entry name" value="ACAD"/>
    <property type="match status" value="1"/>
</dbReference>
<dbReference type="PANTHER" id="PTHR43884:SF19">
    <property type="entry name" value="ACYL-COA DEHYDROGENASE FADE4-RELATED"/>
    <property type="match status" value="1"/>
</dbReference>
<feature type="domain" description="Acyl-CoA dehydrogenase/oxidase C-terminal" evidence="6">
    <location>
        <begin position="237"/>
        <end position="386"/>
    </location>
</feature>
<dbReference type="PANTHER" id="PTHR43884">
    <property type="entry name" value="ACYL-COA DEHYDROGENASE"/>
    <property type="match status" value="1"/>
</dbReference>
<keyword evidence="10" id="KW-1185">Reference proteome</keyword>
<dbReference type="InterPro" id="IPR046373">
    <property type="entry name" value="Acyl-CoA_Oxase/DH_mid-dom_sf"/>
</dbReference>
<dbReference type="RefSeq" id="WP_231334999.1">
    <property type="nucleotide sequence ID" value="NZ_CP059572.1"/>
</dbReference>
<comment type="similarity">
    <text evidence="2 5">Belongs to the acyl-CoA dehydrogenase family.</text>
</comment>
<dbReference type="Gene3D" id="1.10.540.10">
    <property type="entry name" value="Acyl-CoA dehydrogenase/oxidase, N-terminal domain"/>
    <property type="match status" value="1"/>
</dbReference>
<evidence type="ECO:0000256" key="5">
    <source>
        <dbReference type="RuleBase" id="RU362125"/>
    </source>
</evidence>
<gene>
    <name evidence="9" type="ORF">AGRA3207_002721</name>
</gene>
<evidence type="ECO:0000256" key="3">
    <source>
        <dbReference type="ARBA" id="ARBA00022630"/>
    </source>
</evidence>
<dbReference type="Pfam" id="PF02771">
    <property type="entry name" value="Acyl-CoA_dh_N"/>
    <property type="match status" value="1"/>
</dbReference>
<evidence type="ECO:0000259" key="8">
    <source>
        <dbReference type="Pfam" id="PF02771"/>
    </source>
</evidence>
<dbReference type="EMBL" id="CP059572">
    <property type="protein sequence ID" value="QXJ21822.1"/>
    <property type="molecule type" value="Genomic_DNA"/>
</dbReference>
<evidence type="ECO:0000256" key="2">
    <source>
        <dbReference type="ARBA" id="ARBA00009347"/>
    </source>
</evidence>
<name>A0ABX8QWJ8_9ACTN</name>
<dbReference type="InterPro" id="IPR006091">
    <property type="entry name" value="Acyl-CoA_Oxase/DH_mid-dom"/>
</dbReference>
<dbReference type="Pfam" id="PF02770">
    <property type="entry name" value="Acyl-CoA_dh_M"/>
    <property type="match status" value="1"/>
</dbReference>
<evidence type="ECO:0000256" key="1">
    <source>
        <dbReference type="ARBA" id="ARBA00001974"/>
    </source>
</evidence>
<accession>A0ABX8QWJ8</accession>
<organism evidence="9 10">
    <name type="scientific">Actinomadura graeca</name>
    <dbReference type="NCBI Taxonomy" id="2750812"/>
    <lineage>
        <taxon>Bacteria</taxon>
        <taxon>Bacillati</taxon>
        <taxon>Actinomycetota</taxon>
        <taxon>Actinomycetes</taxon>
        <taxon>Streptosporangiales</taxon>
        <taxon>Thermomonosporaceae</taxon>
        <taxon>Actinomadura</taxon>
    </lineage>
</organism>
<dbReference type="InterPro" id="IPR009075">
    <property type="entry name" value="AcylCo_DH/oxidase_C"/>
</dbReference>
<evidence type="ECO:0000313" key="10">
    <source>
        <dbReference type="Proteomes" id="UP001049518"/>
    </source>
</evidence>
<keyword evidence="3 5" id="KW-0285">Flavoprotein</keyword>
<dbReference type="InterPro" id="IPR036250">
    <property type="entry name" value="AcylCo_DH-like_C"/>
</dbReference>
<protein>
    <submittedName>
        <fullName evidence="9">Acyl-CoA dehydrogenase family protein</fullName>
    </submittedName>
</protein>
<dbReference type="Proteomes" id="UP001049518">
    <property type="component" value="Chromosome"/>
</dbReference>
<comment type="cofactor">
    <cofactor evidence="1 5">
        <name>FAD</name>
        <dbReference type="ChEBI" id="CHEBI:57692"/>
    </cofactor>
</comment>
<dbReference type="InterPro" id="IPR013786">
    <property type="entry name" value="AcylCoA_DH/ox_N"/>
</dbReference>
<dbReference type="SUPFAM" id="SSF56645">
    <property type="entry name" value="Acyl-CoA dehydrogenase NM domain-like"/>
    <property type="match status" value="1"/>
</dbReference>
<dbReference type="InterPro" id="IPR009100">
    <property type="entry name" value="AcylCoA_DH/oxidase_NM_dom_sf"/>
</dbReference>
<feature type="domain" description="Acyl-CoA oxidase/dehydrogenase middle" evidence="7">
    <location>
        <begin position="129"/>
        <end position="223"/>
    </location>
</feature>
<feature type="domain" description="Acyl-CoA dehydrogenase/oxidase N-terminal" evidence="8">
    <location>
        <begin position="34"/>
        <end position="123"/>
    </location>
</feature>
<evidence type="ECO:0000259" key="6">
    <source>
        <dbReference type="Pfam" id="PF00441"/>
    </source>
</evidence>
<evidence type="ECO:0000256" key="4">
    <source>
        <dbReference type="ARBA" id="ARBA00022827"/>
    </source>
</evidence>
<proteinExistence type="inferred from homology"/>
<reference evidence="9" key="1">
    <citation type="submission" date="2020-07" db="EMBL/GenBank/DDBJ databases">
        <authorList>
            <person name="Tarantini F.S."/>
            <person name="Hong K.W."/>
            <person name="Chan K.G."/>
        </authorList>
    </citation>
    <scope>NUCLEOTIDE SEQUENCE</scope>
    <source>
        <strain evidence="9">32-07</strain>
    </source>
</reference>
<keyword evidence="4 5" id="KW-0274">FAD</keyword>
<dbReference type="Pfam" id="PF00441">
    <property type="entry name" value="Acyl-CoA_dh_1"/>
    <property type="match status" value="1"/>
</dbReference>
<evidence type="ECO:0000259" key="7">
    <source>
        <dbReference type="Pfam" id="PF02770"/>
    </source>
</evidence>
<keyword evidence="5" id="KW-0560">Oxidoreductase</keyword>
<dbReference type="Gene3D" id="1.20.140.10">
    <property type="entry name" value="Butyryl-CoA Dehydrogenase, subunit A, domain 3"/>
    <property type="match status" value="1"/>
</dbReference>